<dbReference type="InterPro" id="IPR037185">
    <property type="entry name" value="EmrE-like"/>
</dbReference>
<comment type="subcellular location">
    <subcellularLocation>
        <location evidence="1">Membrane</location>
        <topology evidence="1">Multi-pass membrane protein</topology>
    </subcellularLocation>
</comment>
<dbReference type="InterPro" id="IPR050638">
    <property type="entry name" value="AA-Vitamin_Transporters"/>
</dbReference>
<dbReference type="Proteomes" id="UP000078287">
    <property type="component" value="Unassembled WGS sequence"/>
</dbReference>
<keyword evidence="4 6" id="KW-1133">Transmembrane helix</keyword>
<feature type="transmembrane region" description="Helical" evidence="6">
    <location>
        <begin position="76"/>
        <end position="96"/>
    </location>
</feature>
<keyword evidence="9" id="KW-1185">Reference proteome</keyword>
<feature type="transmembrane region" description="Helical" evidence="6">
    <location>
        <begin position="278"/>
        <end position="295"/>
    </location>
</feature>
<dbReference type="Pfam" id="PF00892">
    <property type="entry name" value="EamA"/>
    <property type="match status" value="2"/>
</dbReference>
<keyword evidence="3 6" id="KW-0812">Transmembrane</keyword>
<dbReference type="Gene3D" id="1.10.3730.20">
    <property type="match status" value="1"/>
</dbReference>
<keyword evidence="5 6" id="KW-0472">Membrane</keyword>
<dbReference type="OrthoDB" id="150760at2"/>
<organism evidence="8 9">
    <name type="scientific">Chloroflexus islandicus</name>
    <dbReference type="NCBI Taxonomy" id="1707952"/>
    <lineage>
        <taxon>Bacteria</taxon>
        <taxon>Bacillati</taxon>
        <taxon>Chloroflexota</taxon>
        <taxon>Chloroflexia</taxon>
        <taxon>Chloroflexales</taxon>
        <taxon>Chloroflexineae</taxon>
        <taxon>Chloroflexaceae</taxon>
        <taxon>Chloroflexus</taxon>
    </lineage>
</organism>
<feature type="domain" description="EamA" evidence="7">
    <location>
        <begin position="162"/>
        <end position="295"/>
    </location>
</feature>
<feature type="transmembrane region" description="Helical" evidence="6">
    <location>
        <begin position="191"/>
        <end position="215"/>
    </location>
</feature>
<accession>A0A178MHT9</accession>
<gene>
    <name evidence="8" type="ORF">A6A03_08780</name>
</gene>
<name>A0A178MHT9_9CHLR</name>
<comment type="similarity">
    <text evidence="2">Belongs to the EamA transporter family.</text>
</comment>
<feature type="domain" description="EamA" evidence="7">
    <location>
        <begin position="14"/>
        <end position="148"/>
    </location>
</feature>
<evidence type="ECO:0000259" key="7">
    <source>
        <dbReference type="Pfam" id="PF00892"/>
    </source>
</evidence>
<dbReference type="PANTHER" id="PTHR32322">
    <property type="entry name" value="INNER MEMBRANE TRANSPORTER"/>
    <property type="match status" value="1"/>
</dbReference>
<evidence type="ECO:0000256" key="2">
    <source>
        <dbReference type="ARBA" id="ARBA00007362"/>
    </source>
</evidence>
<dbReference type="RefSeq" id="WP_066783256.1">
    <property type="nucleotide sequence ID" value="NZ_LWQS01000033.1"/>
</dbReference>
<protein>
    <recommendedName>
        <fullName evidence="7">EamA domain-containing protein</fullName>
    </recommendedName>
</protein>
<dbReference type="GO" id="GO:0016020">
    <property type="term" value="C:membrane"/>
    <property type="evidence" value="ECO:0007669"/>
    <property type="project" value="UniProtKB-SubCell"/>
</dbReference>
<evidence type="ECO:0000256" key="4">
    <source>
        <dbReference type="ARBA" id="ARBA00022989"/>
    </source>
</evidence>
<evidence type="ECO:0000256" key="3">
    <source>
        <dbReference type="ARBA" id="ARBA00022692"/>
    </source>
</evidence>
<evidence type="ECO:0000313" key="8">
    <source>
        <dbReference type="EMBL" id="OAN48271.1"/>
    </source>
</evidence>
<feature type="transmembrane region" description="Helical" evidence="6">
    <location>
        <begin position="12"/>
        <end position="34"/>
    </location>
</feature>
<proteinExistence type="inferred from homology"/>
<feature type="transmembrane region" description="Helical" evidence="6">
    <location>
        <begin position="102"/>
        <end position="121"/>
    </location>
</feature>
<feature type="transmembrane region" description="Helical" evidence="6">
    <location>
        <begin position="221"/>
        <end position="241"/>
    </location>
</feature>
<comment type="caution">
    <text evidence="8">The sequence shown here is derived from an EMBL/GenBank/DDBJ whole genome shotgun (WGS) entry which is preliminary data.</text>
</comment>
<sequence length="297" mass="30986">MHRLDEAQRPFDVAMVVIAALTWGTIGVAVGWLYRVADTNSLSIGFLRLLLSAPVLLITARLLAGPQAFRIQPRHRWTLALIGGAFAGYQVAYFAAIPYLGVAAAVLINICSAPIFTALLARAFLGERLRPSTWLAVGGAVLGAGLLVGGAPQVQSTADLLIGAALALTAGFSYSLVVLGARLIAANYHPVVPVALSFALGALLLLPAALTTGLVIDYPPLGWLVLIYLSIVPTALAYALYVRGMRSVRATTAATITLLEPLGSALLAILLLGERFTATGMVGAALLIASIVVIARR</sequence>
<dbReference type="PANTHER" id="PTHR32322:SF2">
    <property type="entry name" value="EAMA DOMAIN-CONTAINING PROTEIN"/>
    <property type="match status" value="1"/>
</dbReference>
<dbReference type="STRING" id="1707952.A6A03_08780"/>
<dbReference type="InterPro" id="IPR000620">
    <property type="entry name" value="EamA_dom"/>
</dbReference>
<dbReference type="SUPFAM" id="SSF103481">
    <property type="entry name" value="Multidrug resistance efflux transporter EmrE"/>
    <property type="match status" value="2"/>
</dbReference>
<feature type="transmembrane region" description="Helical" evidence="6">
    <location>
        <begin position="46"/>
        <end position="64"/>
    </location>
</feature>
<reference evidence="8 9" key="1">
    <citation type="submission" date="2016-04" db="EMBL/GenBank/DDBJ databases">
        <title>Chloroflexus islandicus sp. nov., a thermophilic filamentous anoxygenic phototrophic bacterium from geyser Strokkur (Iceland).</title>
        <authorList>
            <person name="Gaisin V.A."/>
            <person name="Kalashnikov A.M."/>
            <person name="Sukhacheva M.V."/>
            <person name="Grouzdev D.S."/>
            <person name="Ivanov T.M."/>
            <person name="Kuznetsov B."/>
            <person name="Gorlenko V.M."/>
        </authorList>
    </citation>
    <scope>NUCLEOTIDE SEQUENCE [LARGE SCALE GENOMIC DNA]</scope>
    <source>
        <strain evidence="9">isl-2</strain>
    </source>
</reference>
<dbReference type="EMBL" id="LWQS01000033">
    <property type="protein sequence ID" value="OAN48271.1"/>
    <property type="molecule type" value="Genomic_DNA"/>
</dbReference>
<feature type="transmembrane region" description="Helical" evidence="6">
    <location>
        <begin position="133"/>
        <end position="154"/>
    </location>
</feature>
<feature type="transmembrane region" description="Helical" evidence="6">
    <location>
        <begin position="160"/>
        <end position="179"/>
    </location>
</feature>
<evidence type="ECO:0000256" key="6">
    <source>
        <dbReference type="SAM" id="Phobius"/>
    </source>
</evidence>
<evidence type="ECO:0000256" key="1">
    <source>
        <dbReference type="ARBA" id="ARBA00004141"/>
    </source>
</evidence>
<evidence type="ECO:0000313" key="9">
    <source>
        <dbReference type="Proteomes" id="UP000078287"/>
    </source>
</evidence>
<feature type="transmembrane region" description="Helical" evidence="6">
    <location>
        <begin position="253"/>
        <end position="272"/>
    </location>
</feature>
<evidence type="ECO:0000256" key="5">
    <source>
        <dbReference type="ARBA" id="ARBA00023136"/>
    </source>
</evidence>
<dbReference type="AlphaFoldDB" id="A0A178MHT9"/>